<dbReference type="Pfam" id="PF00649">
    <property type="entry name" value="Copper-fist"/>
    <property type="match status" value="1"/>
</dbReference>
<evidence type="ECO:0000256" key="5">
    <source>
        <dbReference type="ARBA" id="ARBA00023015"/>
    </source>
</evidence>
<feature type="compositionally biased region" description="Polar residues" evidence="8">
    <location>
        <begin position="149"/>
        <end position="172"/>
    </location>
</feature>
<dbReference type="FunFam" id="3.90.430.10:FF:000001">
    <property type="entry name" value="Copper fist DNA-binding protein"/>
    <property type="match status" value="1"/>
</dbReference>
<dbReference type="GO" id="GO:0006878">
    <property type="term" value="P:intracellular copper ion homeostasis"/>
    <property type="evidence" value="ECO:0007669"/>
    <property type="project" value="TreeGrafter"/>
</dbReference>
<evidence type="ECO:0000313" key="10">
    <source>
        <dbReference type="EMBL" id="CAI6332806.1"/>
    </source>
</evidence>
<evidence type="ECO:0000256" key="3">
    <source>
        <dbReference type="ARBA" id="ARBA00022833"/>
    </source>
</evidence>
<feature type="compositionally biased region" description="Low complexity" evidence="8">
    <location>
        <begin position="127"/>
        <end position="143"/>
    </location>
</feature>
<dbReference type="Gene3D" id="3.90.430.10">
    <property type="entry name" value="Copper fist DNA-binding domain"/>
    <property type="match status" value="1"/>
</dbReference>
<dbReference type="GO" id="GO:0000978">
    <property type="term" value="F:RNA polymerase II cis-regulatory region sequence-specific DNA binding"/>
    <property type="evidence" value="ECO:0007669"/>
    <property type="project" value="TreeGrafter"/>
</dbReference>
<evidence type="ECO:0000256" key="4">
    <source>
        <dbReference type="ARBA" id="ARBA00023008"/>
    </source>
</evidence>
<reference evidence="10" key="1">
    <citation type="submission" date="2023-01" db="EMBL/GenBank/DDBJ databases">
        <authorList>
            <person name="Van Ghelder C."/>
            <person name="Rancurel C."/>
        </authorList>
    </citation>
    <scope>NUCLEOTIDE SEQUENCE</scope>
    <source>
        <strain evidence="10">CNCM I-4278</strain>
    </source>
</reference>
<feature type="region of interest" description="Disordered" evidence="8">
    <location>
        <begin position="396"/>
        <end position="496"/>
    </location>
</feature>
<keyword evidence="3" id="KW-0862">Zinc</keyword>
<dbReference type="PROSITE" id="PS50073">
    <property type="entry name" value="COPPER_FIST_2"/>
    <property type="match status" value="1"/>
</dbReference>
<feature type="compositionally biased region" description="Low complexity" evidence="8">
    <location>
        <begin position="402"/>
        <end position="411"/>
    </location>
</feature>
<evidence type="ECO:0000256" key="7">
    <source>
        <dbReference type="ARBA" id="ARBA00023242"/>
    </source>
</evidence>
<dbReference type="InterPro" id="IPR051763">
    <property type="entry name" value="Copper_Homeo_Regul"/>
</dbReference>
<dbReference type="AlphaFoldDB" id="A0A9W4UAT1"/>
<keyword evidence="2" id="KW-0479">Metal-binding</keyword>
<evidence type="ECO:0000256" key="1">
    <source>
        <dbReference type="ARBA" id="ARBA00004123"/>
    </source>
</evidence>
<dbReference type="Proteomes" id="UP001152607">
    <property type="component" value="Unassembled WGS sequence"/>
</dbReference>
<protein>
    <recommendedName>
        <fullName evidence="9">Copper-fist domain-containing protein</fullName>
    </recommendedName>
</protein>
<evidence type="ECO:0000313" key="11">
    <source>
        <dbReference type="Proteomes" id="UP001152607"/>
    </source>
</evidence>
<dbReference type="GO" id="GO:0005507">
    <property type="term" value="F:copper ion binding"/>
    <property type="evidence" value="ECO:0007669"/>
    <property type="project" value="InterPro"/>
</dbReference>
<keyword evidence="4" id="KW-0186">Copper</keyword>
<dbReference type="SUPFAM" id="SSF57879">
    <property type="entry name" value="Zinc domain conserved in yeast copper-regulated transcription factors"/>
    <property type="match status" value="1"/>
</dbReference>
<feature type="region of interest" description="Disordered" evidence="8">
    <location>
        <begin position="112"/>
        <end position="173"/>
    </location>
</feature>
<sequence length="592" mass="62532">MWAEVNGERKKVACGPCIRGHRSSKCDHRDRVLVEVRKPGRPLSSCPHPTGSCSCERVVINYTIPKSSECACPSERAQPAAPSTAGGRVQKQRLRKSVTNFNTAVLERAIKANQDGETDSSSILTRTPTSETNSAPSSASSTPRLQPSRKASQSGDISTSQPATTPTVSSCCQPKPVQQILPPQTGGCCGSKAQEVPKAIQQPAKSCCGGAKPTPQMHPQYPAQDPTTMNPFTNYPPPFPPQHHHQHFQSPPYNMLSQNPSANSFVPMPPPFNFNTPIYNHIGSMFSPQPSSLPMSPQPLLSSNTQPPVDHNCHCGDSCSCFGCAAHPNNATMMEYIRSMHQYMSTGHFTSGLPPTYDLPAYAQHNAYPPPQNYASPATAHQISFAPQAQTIGSVPGTPLTGIQPGPWGHQPQHHHQQDLVSTPLSTLDTSSTSHYFSTATPNTSTHDTPITTTTSIPPPTLLKQEQPLHSPTLANSPASSTNLHSDNTPQESADVTLSPSSYFWNEVVLPGCNDATGTCQCGDGCECVGCLTHGGHNGVALLDSVGDAGFEGFGHVDVDVDVDVDVGAGAGAGSAEVVGGADAHGVVPVGT</sequence>
<comment type="subcellular location">
    <subcellularLocation>
        <location evidence="1">Nucleus</location>
    </subcellularLocation>
</comment>
<comment type="caution">
    <text evidence="10">The sequence shown here is derived from an EMBL/GenBank/DDBJ whole genome shotgun (WGS) entry which is preliminary data.</text>
</comment>
<evidence type="ECO:0000259" key="9">
    <source>
        <dbReference type="PROSITE" id="PS50073"/>
    </source>
</evidence>
<dbReference type="PANTHER" id="PTHR28088">
    <property type="entry name" value="TRANSCRIPTIONAL ACTIVATOR HAA1-RELATED"/>
    <property type="match status" value="1"/>
</dbReference>
<dbReference type="SMART" id="SM00412">
    <property type="entry name" value="Cu_FIST"/>
    <property type="match status" value="1"/>
</dbReference>
<evidence type="ECO:0000256" key="2">
    <source>
        <dbReference type="ARBA" id="ARBA00022723"/>
    </source>
</evidence>
<dbReference type="InterPro" id="IPR036395">
    <property type="entry name" value="Cu_fist_DNA-bd_dom_sf"/>
</dbReference>
<gene>
    <name evidence="10" type="ORF">PDIGIT_LOCUS5836</name>
</gene>
<dbReference type="GO" id="GO:0005634">
    <property type="term" value="C:nucleus"/>
    <property type="evidence" value="ECO:0007669"/>
    <property type="project" value="UniProtKB-SubCell"/>
</dbReference>
<dbReference type="PANTHER" id="PTHR28088:SF9">
    <property type="entry name" value="TRANSCRIPTION FACTOR GRISEA, PUTATIVE (AFU_ORTHOLOGUE AFUA_1G13190)-RELATED"/>
    <property type="match status" value="1"/>
</dbReference>
<feature type="compositionally biased region" description="Low complexity" evidence="8">
    <location>
        <begin position="441"/>
        <end position="456"/>
    </location>
</feature>
<keyword evidence="11" id="KW-1185">Reference proteome</keyword>
<dbReference type="SMART" id="SM01090">
    <property type="entry name" value="Copper-fist"/>
    <property type="match status" value="1"/>
</dbReference>
<feature type="compositionally biased region" description="Polar residues" evidence="8">
    <location>
        <begin position="468"/>
        <end position="496"/>
    </location>
</feature>
<evidence type="ECO:0000256" key="8">
    <source>
        <dbReference type="SAM" id="MobiDB-lite"/>
    </source>
</evidence>
<dbReference type="InterPro" id="IPR001083">
    <property type="entry name" value="Cu_fist_DNA-bd_dom"/>
</dbReference>
<dbReference type="GO" id="GO:0045944">
    <property type="term" value="P:positive regulation of transcription by RNA polymerase II"/>
    <property type="evidence" value="ECO:0007669"/>
    <property type="project" value="TreeGrafter"/>
</dbReference>
<feature type="region of interest" description="Disordered" evidence="8">
    <location>
        <begin position="72"/>
        <end position="95"/>
    </location>
</feature>
<organism evidence="10 11">
    <name type="scientific">Periconia digitata</name>
    <dbReference type="NCBI Taxonomy" id="1303443"/>
    <lineage>
        <taxon>Eukaryota</taxon>
        <taxon>Fungi</taxon>
        <taxon>Dikarya</taxon>
        <taxon>Ascomycota</taxon>
        <taxon>Pezizomycotina</taxon>
        <taxon>Dothideomycetes</taxon>
        <taxon>Pleosporomycetidae</taxon>
        <taxon>Pleosporales</taxon>
        <taxon>Massarineae</taxon>
        <taxon>Periconiaceae</taxon>
        <taxon>Periconia</taxon>
    </lineage>
</organism>
<name>A0A9W4UAT1_9PLEO</name>
<dbReference type="EMBL" id="CAOQHR010000003">
    <property type="protein sequence ID" value="CAI6332806.1"/>
    <property type="molecule type" value="Genomic_DNA"/>
</dbReference>
<accession>A0A9W4UAT1</accession>
<dbReference type="GO" id="GO:0006879">
    <property type="term" value="P:intracellular iron ion homeostasis"/>
    <property type="evidence" value="ECO:0007669"/>
    <property type="project" value="TreeGrafter"/>
</dbReference>
<proteinExistence type="predicted"/>
<feature type="compositionally biased region" description="Low complexity" evidence="8">
    <location>
        <begin position="420"/>
        <end position="434"/>
    </location>
</feature>
<keyword evidence="7" id="KW-0539">Nucleus</keyword>
<feature type="domain" description="Copper-fist" evidence="9">
    <location>
        <begin position="11"/>
        <end position="43"/>
    </location>
</feature>
<keyword evidence="5" id="KW-0805">Transcription regulation</keyword>
<dbReference type="PRINTS" id="PR00617">
    <property type="entry name" value="COPPERFIST"/>
</dbReference>
<evidence type="ECO:0000256" key="6">
    <source>
        <dbReference type="ARBA" id="ARBA00023163"/>
    </source>
</evidence>
<dbReference type="GO" id="GO:0000981">
    <property type="term" value="F:DNA-binding transcription factor activity, RNA polymerase II-specific"/>
    <property type="evidence" value="ECO:0007669"/>
    <property type="project" value="TreeGrafter"/>
</dbReference>
<keyword evidence="6" id="KW-0804">Transcription</keyword>
<dbReference type="OrthoDB" id="5600085at2759"/>